<accession>A0A517VQ15</accession>
<keyword evidence="2" id="KW-0812">Transmembrane</keyword>
<feature type="compositionally biased region" description="Pro residues" evidence="1">
    <location>
        <begin position="160"/>
        <end position="172"/>
    </location>
</feature>
<keyword evidence="2" id="KW-1133">Transmembrane helix</keyword>
<evidence type="ECO:0000313" key="4">
    <source>
        <dbReference type="Proteomes" id="UP000318704"/>
    </source>
</evidence>
<sequence>MDITTFQCPHCQAMLRMRRQQLADTRFPCPDCDQPLQVTQTTEGEFSISAISATPTRKDHSHLLRRARVLGDLLHRYGRFLITSPVLMSWLVAGTGAFLILLLILFDQSSPSQSSSNETVTKVIEASETTLKKSVNMEPSKPDQPEHVPPALATLKQNGPPQPETPVRPEPIKPAPLVVQEEFQELIAAKPEDTPPLNARKPQLAQPLPALEIDVNVALQIPIVEFRQPTEVPLKQMISQLEEMLGTEFQFAENVKNDKRLMETPISFSLKKTTLSDLLKRVLSEVALTFSVKSNKIYIQKTEASFKPDQSVRN</sequence>
<organism evidence="3 4">
    <name type="scientific">Gimesia aquarii</name>
    <dbReference type="NCBI Taxonomy" id="2527964"/>
    <lineage>
        <taxon>Bacteria</taxon>
        <taxon>Pseudomonadati</taxon>
        <taxon>Planctomycetota</taxon>
        <taxon>Planctomycetia</taxon>
        <taxon>Planctomycetales</taxon>
        <taxon>Planctomycetaceae</taxon>
        <taxon>Gimesia</taxon>
    </lineage>
</organism>
<dbReference type="Proteomes" id="UP000318704">
    <property type="component" value="Chromosome"/>
</dbReference>
<proteinExistence type="predicted"/>
<feature type="region of interest" description="Disordered" evidence="1">
    <location>
        <begin position="131"/>
        <end position="172"/>
    </location>
</feature>
<dbReference type="AlphaFoldDB" id="A0A517VQ15"/>
<name>A0A517VQ15_9PLAN</name>
<dbReference type="EMBL" id="CP037920">
    <property type="protein sequence ID" value="QDT95106.1"/>
    <property type="molecule type" value="Genomic_DNA"/>
</dbReference>
<feature type="transmembrane region" description="Helical" evidence="2">
    <location>
        <begin position="86"/>
        <end position="106"/>
    </location>
</feature>
<reference evidence="3 4" key="1">
    <citation type="submission" date="2019-03" db="EMBL/GenBank/DDBJ databases">
        <title>Deep-cultivation of Planctomycetes and their phenomic and genomic characterization uncovers novel biology.</title>
        <authorList>
            <person name="Wiegand S."/>
            <person name="Jogler M."/>
            <person name="Boedeker C."/>
            <person name="Pinto D."/>
            <person name="Vollmers J."/>
            <person name="Rivas-Marin E."/>
            <person name="Kohn T."/>
            <person name="Peeters S.H."/>
            <person name="Heuer A."/>
            <person name="Rast P."/>
            <person name="Oberbeckmann S."/>
            <person name="Bunk B."/>
            <person name="Jeske O."/>
            <person name="Meyerdierks A."/>
            <person name="Storesund J.E."/>
            <person name="Kallscheuer N."/>
            <person name="Luecker S."/>
            <person name="Lage O.M."/>
            <person name="Pohl T."/>
            <person name="Merkel B.J."/>
            <person name="Hornburger P."/>
            <person name="Mueller R.-W."/>
            <person name="Bruemmer F."/>
            <person name="Labrenz M."/>
            <person name="Spormann A.M."/>
            <person name="Op den Camp H."/>
            <person name="Overmann J."/>
            <person name="Amann R."/>
            <person name="Jetten M.S.M."/>
            <person name="Mascher T."/>
            <person name="Medema M.H."/>
            <person name="Devos D.P."/>
            <person name="Kaster A.-K."/>
            <person name="Ovreas L."/>
            <person name="Rohde M."/>
            <person name="Galperin M.Y."/>
            <person name="Jogler C."/>
        </authorList>
    </citation>
    <scope>NUCLEOTIDE SEQUENCE [LARGE SCALE GENOMIC DNA]</scope>
    <source>
        <strain evidence="3 4">V144</strain>
    </source>
</reference>
<evidence type="ECO:0000256" key="2">
    <source>
        <dbReference type="SAM" id="Phobius"/>
    </source>
</evidence>
<evidence type="ECO:0000256" key="1">
    <source>
        <dbReference type="SAM" id="MobiDB-lite"/>
    </source>
</evidence>
<protein>
    <submittedName>
        <fullName evidence="3">Uncharacterized protein</fullName>
    </submittedName>
</protein>
<evidence type="ECO:0000313" key="3">
    <source>
        <dbReference type="EMBL" id="QDT95106.1"/>
    </source>
</evidence>
<gene>
    <name evidence="3" type="ORF">V144x_05450</name>
</gene>
<dbReference type="KEGG" id="gaw:V144x_05450"/>
<keyword evidence="2" id="KW-0472">Membrane</keyword>